<accession>A0A377GEB2</accession>
<dbReference type="EMBL" id="UGGT01000001">
    <property type="protein sequence ID" value="STO23146.1"/>
    <property type="molecule type" value="Genomic_DNA"/>
</dbReference>
<reference evidence="1 2" key="1">
    <citation type="submission" date="2018-06" db="EMBL/GenBank/DDBJ databases">
        <authorList>
            <consortium name="Pathogen Informatics"/>
            <person name="Doyle S."/>
        </authorList>
    </citation>
    <scope>NUCLEOTIDE SEQUENCE [LARGE SCALE GENOMIC DNA]</scope>
    <source>
        <strain evidence="1 2">NCTC11370</strain>
    </source>
</reference>
<evidence type="ECO:0000313" key="2">
    <source>
        <dbReference type="Proteomes" id="UP000254554"/>
    </source>
</evidence>
<sequence>MPKSLHTCLSLCTQVYDLSKPLPPADGSFGLIVDVSAVKHALKLIFNHLQVNGLLVFETETACSTCGIENMA</sequence>
<protein>
    <submittedName>
        <fullName evidence="1">Uncharacterized protein</fullName>
    </submittedName>
</protein>
<dbReference type="AlphaFoldDB" id="A0A377GEB2"/>
<gene>
    <name evidence="1" type="ORF">NCTC11370_03252</name>
</gene>
<dbReference type="OrthoDB" id="9804312at2"/>
<keyword evidence="2" id="KW-1185">Reference proteome</keyword>
<organism evidence="1 2">
    <name type="scientific">Fluoribacter dumoffii</name>
    <dbReference type="NCBI Taxonomy" id="463"/>
    <lineage>
        <taxon>Bacteria</taxon>
        <taxon>Pseudomonadati</taxon>
        <taxon>Pseudomonadota</taxon>
        <taxon>Gammaproteobacteria</taxon>
        <taxon>Legionellales</taxon>
        <taxon>Legionellaceae</taxon>
        <taxon>Fluoribacter</taxon>
    </lineage>
</organism>
<dbReference type="GeneID" id="93294110"/>
<dbReference type="Proteomes" id="UP000254554">
    <property type="component" value="Unassembled WGS sequence"/>
</dbReference>
<dbReference type="RefSeq" id="WP_019350349.1">
    <property type="nucleotide sequence ID" value="NZ_UGGT01000001.1"/>
</dbReference>
<evidence type="ECO:0000313" key="1">
    <source>
        <dbReference type="EMBL" id="STO23146.1"/>
    </source>
</evidence>
<name>A0A377GEB2_9GAMM</name>
<proteinExistence type="predicted"/>